<keyword evidence="1" id="KW-0175">Coiled coil</keyword>
<name>A0A8S1LQH7_PARPR</name>
<dbReference type="OMA" id="THYISIK"/>
<evidence type="ECO:0000313" key="4">
    <source>
        <dbReference type="Proteomes" id="UP000688137"/>
    </source>
</evidence>
<evidence type="ECO:0000313" key="3">
    <source>
        <dbReference type="EMBL" id="CAD8069109.1"/>
    </source>
</evidence>
<dbReference type="EMBL" id="CAJJDM010000043">
    <property type="protein sequence ID" value="CAD8069109.1"/>
    <property type="molecule type" value="Genomic_DNA"/>
</dbReference>
<sequence>MEIQLLKRLKSDIQLQLKWLTQTKFNTIITMKSQCKYLQASIRALEMLYSNSISTPYFYQKLQEYETLTFNFEFKRDRILKAKQQLLGAMLKTEEKIEDPKTIVQFIAFVENLVAFAETHYISIKEFSRVMHQQLNEKQEVKIEINKINEHLVTLNKLQLQNRQMLLKLPLHQMKQEDDDNQNKEDEEEIQESSNQQVEDVQQIEYQKQDQITQQNIQIEIEQQDENIRNDIQIENIQKLENQIDDQIQKEQQNQQTQKIKPDISVIKVTEKMAKLQAMVYESLYGKKQIEEQQDEKQLIILDRPIRKVRPATRKQL</sequence>
<proteinExistence type="predicted"/>
<dbReference type="AlphaFoldDB" id="A0A8S1LQH7"/>
<reference evidence="3" key="1">
    <citation type="submission" date="2021-01" db="EMBL/GenBank/DDBJ databases">
        <authorList>
            <consortium name="Genoscope - CEA"/>
            <person name="William W."/>
        </authorList>
    </citation>
    <scope>NUCLEOTIDE SEQUENCE</scope>
</reference>
<protein>
    <submittedName>
        <fullName evidence="3">Uncharacterized protein</fullName>
    </submittedName>
</protein>
<feature type="region of interest" description="Disordered" evidence="2">
    <location>
        <begin position="172"/>
        <end position="200"/>
    </location>
</feature>
<gene>
    <name evidence="3" type="ORF">PPRIM_AZ9-3.1.T0430202</name>
</gene>
<organism evidence="3 4">
    <name type="scientific">Paramecium primaurelia</name>
    <dbReference type="NCBI Taxonomy" id="5886"/>
    <lineage>
        <taxon>Eukaryota</taxon>
        <taxon>Sar</taxon>
        <taxon>Alveolata</taxon>
        <taxon>Ciliophora</taxon>
        <taxon>Intramacronucleata</taxon>
        <taxon>Oligohymenophorea</taxon>
        <taxon>Peniculida</taxon>
        <taxon>Parameciidae</taxon>
        <taxon>Paramecium</taxon>
    </lineage>
</organism>
<keyword evidence="4" id="KW-1185">Reference proteome</keyword>
<accession>A0A8S1LQH7</accession>
<evidence type="ECO:0000256" key="2">
    <source>
        <dbReference type="SAM" id="MobiDB-lite"/>
    </source>
</evidence>
<comment type="caution">
    <text evidence="3">The sequence shown here is derived from an EMBL/GenBank/DDBJ whole genome shotgun (WGS) entry which is preliminary data.</text>
</comment>
<dbReference type="Proteomes" id="UP000688137">
    <property type="component" value="Unassembled WGS sequence"/>
</dbReference>
<feature type="coiled-coil region" evidence="1">
    <location>
        <begin position="230"/>
        <end position="257"/>
    </location>
</feature>
<evidence type="ECO:0000256" key="1">
    <source>
        <dbReference type="SAM" id="Coils"/>
    </source>
</evidence>
<feature type="compositionally biased region" description="Acidic residues" evidence="2">
    <location>
        <begin position="177"/>
        <end position="191"/>
    </location>
</feature>